<dbReference type="PANTHER" id="PTHR31650:SF25">
    <property type="entry name" value="WAX ESTER SYNTHASE_DIACYLGLYCEROL ACYLTRANSFERASE 2"/>
    <property type="match status" value="1"/>
</dbReference>
<feature type="non-terminal residue" evidence="1">
    <location>
        <position position="1"/>
    </location>
</feature>
<evidence type="ECO:0008006" key="3">
    <source>
        <dbReference type="Google" id="ProtNLM"/>
    </source>
</evidence>
<keyword evidence="2" id="KW-1185">Reference proteome</keyword>
<gene>
    <name evidence="1" type="ORF">HID58_076475</name>
</gene>
<organism evidence="1 2">
    <name type="scientific">Brassica napus</name>
    <name type="common">Rape</name>
    <dbReference type="NCBI Taxonomy" id="3708"/>
    <lineage>
        <taxon>Eukaryota</taxon>
        <taxon>Viridiplantae</taxon>
        <taxon>Streptophyta</taxon>
        <taxon>Embryophyta</taxon>
        <taxon>Tracheophyta</taxon>
        <taxon>Spermatophyta</taxon>
        <taxon>Magnoliopsida</taxon>
        <taxon>eudicotyledons</taxon>
        <taxon>Gunneridae</taxon>
        <taxon>Pentapetalae</taxon>
        <taxon>rosids</taxon>
        <taxon>malvids</taxon>
        <taxon>Brassicales</taxon>
        <taxon>Brassicaceae</taxon>
        <taxon>Brassiceae</taxon>
        <taxon>Brassica</taxon>
    </lineage>
</organism>
<dbReference type="PANTHER" id="PTHR31650">
    <property type="entry name" value="O-ACYLTRANSFERASE (WSD1-LIKE) FAMILY PROTEIN"/>
    <property type="match status" value="1"/>
</dbReference>
<name>A0ABQ7YMV3_BRANA</name>
<dbReference type="InterPro" id="IPR045034">
    <property type="entry name" value="O-acyltransferase_WSD1-like"/>
</dbReference>
<proteinExistence type="predicted"/>
<reference evidence="1 2" key="1">
    <citation type="submission" date="2021-05" db="EMBL/GenBank/DDBJ databases">
        <title>Genome Assembly of Synthetic Allotetraploid Brassica napus Reveals Homoeologous Exchanges between Subgenomes.</title>
        <authorList>
            <person name="Davis J.T."/>
        </authorList>
    </citation>
    <scope>NUCLEOTIDE SEQUENCE [LARGE SCALE GENOMIC DNA]</scope>
    <source>
        <strain evidence="2">cv. Da-Ae</strain>
        <tissue evidence="1">Seedling</tissue>
    </source>
</reference>
<comment type="caution">
    <text evidence="1">The sequence shown here is derived from an EMBL/GenBank/DDBJ whole genome shotgun (WGS) entry which is preliminary data.</text>
</comment>
<evidence type="ECO:0000313" key="1">
    <source>
        <dbReference type="EMBL" id="KAH0869453.1"/>
    </source>
</evidence>
<accession>A0ABQ7YMV3</accession>
<dbReference type="EMBL" id="JAGKQM010000017">
    <property type="protein sequence ID" value="KAH0869453.1"/>
    <property type="molecule type" value="Genomic_DNA"/>
</dbReference>
<dbReference type="Proteomes" id="UP000824890">
    <property type="component" value="Unassembled WGS sequence"/>
</dbReference>
<protein>
    <recommendedName>
        <fullName evidence="3">Diacylglycerol O-acyltransferase</fullName>
    </recommendedName>
</protein>
<evidence type="ECO:0000313" key="2">
    <source>
        <dbReference type="Proteomes" id="UP000824890"/>
    </source>
</evidence>
<sequence length="134" mass="14757">ISHDGSVAVGRFHHSLGDGMSLMSLLLSQRKAMRRTLVGHYISYLILAHIHGYRMLPGDNATPHKGKLSATVGINKFIHRIISLDDVKMVKSAMNMGLTIHIQSYLKKVIINLAVDVNSMTSAVLEMGSHKLEV</sequence>